<reference evidence="2" key="1">
    <citation type="submission" date="2021-07" db="EMBL/GenBank/DDBJ databases">
        <authorList>
            <person name="Durling M."/>
        </authorList>
    </citation>
    <scope>NUCLEOTIDE SEQUENCE</scope>
</reference>
<dbReference type="AlphaFoldDB" id="A0A9N9PXP3"/>
<organism evidence="2 3">
    <name type="scientific">Hymenoscyphus albidus</name>
    <dbReference type="NCBI Taxonomy" id="595503"/>
    <lineage>
        <taxon>Eukaryota</taxon>
        <taxon>Fungi</taxon>
        <taxon>Dikarya</taxon>
        <taxon>Ascomycota</taxon>
        <taxon>Pezizomycotina</taxon>
        <taxon>Leotiomycetes</taxon>
        <taxon>Helotiales</taxon>
        <taxon>Helotiaceae</taxon>
        <taxon>Hymenoscyphus</taxon>
    </lineage>
</organism>
<comment type="caution">
    <text evidence="2">The sequence shown here is derived from an EMBL/GenBank/DDBJ whole genome shotgun (WGS) entry which is preliminary data.</text>
</comment>
<gene>
    <name evidence="2" type="ORF">HYALB_00004671</name>
</gene>
<accession>A0A9N9PXP3</accession>
<name>A0A9N9PXP3_9HELO</name>
<feature type="region of interest" description="Disordered" evidence="1">
    <location>
        <begin position="54"/>
        <end position="87"/>
    </location>
</feature>
<feature type="compositionally biased region" description="Basic and acidic residues" evidence="1">
    <location>
        <begin position="1"/>
        <end position="10"/>
    </location>
</feature>
<evidence type="ECO:0000256" key="1">
    <source>
        <dbReference type="SAM" id="MobiDB-lite"/>
    </source>
</evidence>
<evidence type="ECO:0000313" key="2">
    <source>
        <dbReference type="EMBL" id="CAG8978688.1"/>
    </source>
</evidence>
<proteinExistence type="predicted"/>
<evidence type="ECO:0000313" key="3">
    <source>
        <dbReference type="Proteomes" id="UP000701801"/>
    </source>
</evidence>
<dbReference type="EMBL" id="CAJVRM010000273">
    <property type="protein sequence ID" value="CAG8978688.1"/>
    <property type="molecule type" value="Genomic_DNA"/>
</dbReference>
<protein>
    <submittedName>
        <fullName evidence="2">Uncharacterized protein</fullName>
    </submittedName>
</protein>
<feature type="compositionally biased region" description="Acidic residues" evidence="1">
    <location>
        <begin position="76"/>
        <end position="87"/>
    </location>
</feature>
<sequence length="451" mass="52806">MSSSVKRDGNPTRSSSPKSLKRAIREASRMAAMFSEPPRNKEDDGVVLLLPVYEESPPNLSITRKKRKVEPQIDNKEEEDEEEQVEMVDLDLPTEAQTESNRRPVNELNQDLFEEPLNNRTPKENLAGASHVMELEDARPRKRIAIQDKPAEITFNNLMADIRAKRFEPLLHREDVKLDKELLNAAVAQRTPMMLAARGFLNEFSVHYNNTELFRHLPDYPILNLFEIVFDIAKLYIAKNNELDVVYTVEEYLPEDIPSRRNSIHGDLNDEEIRQTLRKDLGVYADDCRNKSSECLRQHMTVVQRRINNKYRGGGVIDLASLNTEQIRSLYGLIFDMHPVWIMTRFKAEESKVIDFASIWAYECEDRLRWRRFYRNMYIDMMTHTWILRVKNGDHKFIVAGYWTSWSSQQKVQYWYMSNEWGLPIHHKLVDFGAYYKGDPEEGIGEFVTPN</sequence>
<keyword evidence="3" id="KW-1185">Reference proteome</keyword>
<feature type="region of interest" description="Disordered" evidence="1">
    <location>
        <begin position="1"/>
        <end position="42"/>
    </location>
</feature>
<dbReference type="Proteomes" id="UP000701801">
    <property type="component" value="Unassembled WGS sequence"/>
</dbReference>
<dbReference type="OrthoDB" id="5435234at2759"/>